<dbReference type="GeneID" id="14883686"/>
<protein>
    <submittedName>
        <fullName evidence="1">Zinc finger protein, putative</fullName>
    </submittedName>
</protein>
<sequence>MTYSRGGIEGKLDMKSRFFEIQTDRISYLQGDVVLVTVSPKLTNLPPFESLTLLISCFGQISKSNFDAKFPPNAKQQTKNYFELKNDFPHRVYPLSYSFTLPCTAPFTGKECSFVMGSGLIFQSLKLFATHTYRIDLFVRQGGVMYLGDQKDIVVRQTFNEVITTPLVSFDLDNYQMKITTDKASYYPQEFGVVLFEVNSKTQRATSKAKITLFQIMEMYFEDGTTVIKKPLMTSEVLPFQPYYYGKDHLC</sequence>
<gene>
    <name evidence="1" type="ORF">EIN_168820</name>
</gene>
<feature type="non-terminal residue" evidence="1">
    <location>
        <position position="1"/>
    </location>
</feature>
<name>A0A0A1TVL6_ENTIV</name>
<keyword evidence="2" id="KW-1185">Reference proteome</keyword>
<reference evidence="1 2" key="1">
    <citation type="submission" date="2012-10" db="EMBL/GenBank/DDBJ databases">
        <authorList>
            <person name="Zafar N."/>
            <person name="Inman J."/>
            <person name="Hall N."/>
            <person name="Lorenzi H."/>
            <person name="Caler E."/>
        </authorList>
    </citation>
    <scope>NUCLEOTIDE SEQUENCE [LARGE SCALE GENOMIC DNA]</scope>
    <source>
        <strain evidence="1 2">IP1</strain>
    </source>
</reference>
<dbReference type="AlphaFoldDB" id="A0A0A1TVL6"/>
<dbReference type="Proteomes" id="UP000014680">
    <property type="component" value="Unassembled WGS sequence"/>
</dbReference>
<dbReference type="VEuPathDB" id="AmoebaDB:EIN_168820"/>
<dbReference type="KEGG" id="eiv:EIN_168820"/>
<dbReference type="OMA" id="FKISAMH"/>
<dbReference type="EMBL" id="KB207112">
    <property type="protein sequence ID" value="ELP84477.1"/>
    <property type="molecule type" value="Genomic_DNA"/>
</dbReference>
<evidence type="ECO:0000313" key="1">
    <source>
        <dbReference type="EMBL" id="ELP84477.1"/>
    </source>
</evidence>
<feature type="non-terminal residue" evidence="1">
    <location>
        <position position="251"/>
    </location>
</feature>
<organism evidence="1 2">
    <name type="scientific">Entamoeba invadens IP1</name>
    <dbReference type="NCBI Taxonomy" id="370355"/>
    <lineage>
        <taxon>Eukaryota</taxon>
        <taxon>Amoebozoa</taxon>
        <taxon>Evosea</taxon>
        <taxon>Archamoebae</taxon>
        <taxon>Mastigamoebida</taxon>
        <taxon>Entamoebidae</taxon>
        <taxon>Entamoeba</taxon>
    </lineage>
</organism>
<accession>A0A0A1TVL6</accession>
<proteinExistence type="predicted"/>
<dbReference type="RefSeq" id="XP_004183823.1">
    <property type="nucleotide sequence ID" value="XM_004183775.1"/>
</dbReference>
<dbReference type="OrthoDB" id="25417at2759"/>
<evidence type="ECO:0000313" key="2">
    <source>
        <dbReference type="Proteomes" id="UP000014680"/>
    </source>
</evidence>